<evidence type="ECO:0000256" key="1">
    <source>
        <dbReference type="ARBA" id="ARBA00001974"/>
    </source>
</evidence>
<keyword evidence="4 9" id="KW-0732">Signal</keyword>
<evidence type="ECO:0000256" key="7">
    <source>
        <dbReference type="ARBA" id="ARBA00023180"/>
    </source>
</evidence>
<accession>A0ABQ0GJK0</accession>
<dbReference type="SUPFAM" id="SSF51905">
    <property type="entry name" value="FAD/NAD(P)-binding domain"/>
    <property type="match status" value="1"/>
</dbReference>
<dbReference type="PIRSF" id="PIRSF036292">
    <property type="entry name" value="Prenylcysteine_oxidase"/>
    <property type="match status" value="1"/>
</dbReference>
<evidence type="ECO:0000256" key="4">
    <source>
        <dbReference type="ARBA" id="ARBA00022729"/>
    </source>
</evidence>
<dbReference type="GeneID" id="98178843"/>
<dbReference type="PANTHER" id="PTHR15944:SF0">
    <property type="entry name" value="PRENYLCYSTEINE LYASE DOMAIN-CONTAINING PROTEIN"/>
    <property type="match status" value="1"/>
</dbReference>
<gene>
    <name evidence="11" type="ORF">MFIFM68171_08100</name>
</gene>
<keyword evidence="5" id="KW-0274">FAD</keyword>
<comment type="caution">
    <text evidence="11">The sequence shown here is derived from an EMBL/GenBank/DDBJ whole genome shotgun (WGS) entry which is preliminary data.</text>
</comment>
<dbReference type="Pfam" id="PF13450">
    <property type="entry name" value="NAD_binding_8"/>
    <property type="match status" value="1"/>
</dbReference>
<keyword evidence="3" id="KW-0285">Flavoprotein</keyword>
<evidence type="ECO:0000256" key="3">
    <source>
        <dbReference type="ARBA" id="ARBA00022630"/>
    </source>
</evidence>
<sequence length="556" mass="61464">MRPSLQLVSAAVAFLSLCSAAAQPDTTVRQVAIIGAGAAGSSAAYHLQDYARRAGIYVNITLFEKTDRIGGRSLTINPYGDPSQRVELGASIFIQKNHILYRALHDFGLSKKIPDEDAEAVLGIWDGDKFVFTINERASFWWNAIKVIWKYGVMAPRRTQKLMQTTIDKFLRMYEEPFFPFRSLTERAQDLGLVEITGVTGQQLLQSNNIDGLYAHDIVQASTRVNYASNLGHIHGLDTMVSMAPEGAMAVQGGNWQIFHKMVEKSGAIVSLNTSVVALDRSERKHGSATRPQYIIRTNSPESEQEGGVVYPVAFDDVVVANPWQFSGIEAAENVMQDPIDEIPYVQLHVTIFSTPYRYDPSFFGLTKWKDVPSTVLTTLPKSDNAIKGDQEAGKAGFFSISILRKAVNPKNGKHEYIYKIFSPRKVTPEFLSRLFGVKVPGDFVGGGYGSECVSPITWYHPHVFHSYPKALPRVTFQDPVIGPGLYYTSGMESFISTMETNALMGKNVARLLIDDILGMTSTDKGSTRIDGLPTDDKQKSQPTGNNDAPDAMRDL</sequence>
<feature type="signal peptide" evidence="9">
    <location>
        <begin position="1"/>
        <end position="22"/>
    </location>
</feature>
<evidence type="ECO:0000256" key="8">
    <source>
        <dbReference type="SAM" id="MobiDB-lite"/>
    </source>
</evidence>
<dbReference type="Pfam" id="PF07156">
    <property type="entry name" value="Prenylcys_lyase"/>
    <property type="match status" value="1"/>
</dbReference>
<comment type="similarity">
    <text evidence="2">Belongs to the prenylcysteine oxidase family.</text>
</comment>
<dbReference type="InterPro" id="IPR017046">
    <property type="entry name" value="Prenylcysteine_Oxase1"/>
</dbReference>
<keyword evidence="11" id="KW-0456">Lyase</keyword>
<dbReference type="RefSeq" id="XP_070919621.1">
    <property type="nucleotide sequence ID" value="XM_071063520.1"/>
</dbReference>
<dbReference type="EMBL" id="BAAFSV010000004">
    <property type="protein sequence ID" value="GAB1317890.1"/>
    <property type="molecule type" value="Genomic_DNA"/>
</dbReference>
<reference evidence="11 12" key="1">
    <citation type="submission" date="2024-09" db="EMBL/GenBank/DDBJ databases">
        <title>Itraconazole resistance in Madurella fahalii resulting from another homologue of gene encoding cytochrome P450 14-alpha sterol demethylase (CYP51).</title>
        <authorList>
            <person name="Yoshioka I."/>
            <person name="Fahal A.H."/>
            <person name="Kaneko S."/>
            <person name="Yaguchi T."/>
        </authorList>
    </citation>
    <scope>NUCLEOTIDE SEQUENCE [LARGE SCALE GENOMIC DNA]</scope>
    <source>
        <strain evidence="11 12">IFM 68171</strain>
    </source>
</reference>
<feature type="chain" id="PRO_5045676374" evidence="9">
    <location>
        <begin position="23"/>
        <end position="556"/>
    </location>
</feature>
<organism evidence="11 12">
    <name type="scientific">Madurella fahalii</name>
    <dbReference type="NCBI Taxonomy" id="1157608"/>
    <lineage>
        <taxon>Eukaryota</taxon>
        <taxon>Fungi</taxon>
        <taxon>Dikarya</taxon>
        <taxon>Ascomycota</taxon>
        <taxon>Pezizomycotina</taxon>
        <taxon>Sordariomycetes</taxon>
        <taxon>Sordariomycetidae</taxon>
        <taxon>Sordariales</taxon>
        <taxon>Sordariales incertae sedis</taxon>
        <taxon>Madurella</taxon>
    </lineage>
</organism>
<keyword evidence="7" id="KW-0325">Glycoprotein</keyword>
<comment type="cofactor">
    <cofactor evidence="1">
        <name>FAD</name>
        <dbReference type="ChEBI" id="CHEBI:57692"/>
    </cofactor>
</comment>
<evidence type="ECO:0000313" key="11">
    <source>
        <dbReference type="EMBL" id="GAB1317890.1"/>
    </source>
</evidence>
<name>A0ABQ0GJK0_9PEZI</name>
<proteinExistence type="inferred from homology"/>
<evidence type="ECO:0000256" key="6">
    <source>
        <dbReference type="ARBA" id="ARBA00023002"/>
    </source>
</evidence>
<evidence type="ECO:0000256" key="9">
    <source>
        <dbReference type="SAM" id="SignalP"/>
    </source>
</evidence>
<dbReference type="Proteomes" id="UP001628179">
    <property type="component" value="Unassembled WGS sequence"/>
</dbReference>
<dbReference type="InterPro" id="IPR036188">
    <property type="entry name" value="FAD/NAD-bd_sf"/>
</dbReference>
<evidence type="ECO:0000256" key="5">
    <source>
        <dbReference type="ARBA" id="ARBA00022827"/>
    </source>
</evidence>
<feature type="region of interest" description="Disordered" evidence="8">
    <location>
        <begin position="525"/>
        <end position="556"/>
    </location>
</feature>
<dbReference type="GO" id="GO:0016829">
    <property type="term" value="F:lyase activity"/>
    <property type="evidence" value="ECO:0007669"/>
    <property type="project" value="UniProtKB-KW"/>
</dbReference>
<dbReference type="PANTHER" id="PTHR15944">
    <property type="entry name" value="FARNESYLCYSTEINE LYASE"/>
    <property type="match status" value="1"/>
</dbReference>
<dbReference type="InterPro" id="IPR010795">
    <property type="entry name" value="Prenylcys_lyase"/>
</dbReference>
<feature type="domain" description="Prenylcysteine lyase" evidence="10">
    <location>
        <begin position="135"/>
        <end position="520"/>
    </location>
</feature>
<protein>
    <submittedName>
        <fullName evidence="11">Prenylcysteine lyase domain-containing protein</fullName>
    </submittedName>
</protein>
<evidence type="ECO:0000259" key="10">
    <source>
        <dbReference type="Pfam" id="PF07156"/>
    </source>
</evidence>
<keyword evidence="6" id="KW-0560">Oxidoreductase</keyword>
<dbReference type="Gene3D" id="3.50.50.60">
    <property type="entry name" value="FAD/NAD(P)-binding domain"/>
    <property type="match status" value="1"/>
</dbReference>
<keyword evidence="12" id="KW-1185">Reference proteome</keyword>
<evidence type="ECO:0000256" key="2">
    <source>
        <dbReference type="ARBA" id="ARBA00009967"/>
    </source>
</evidence>
<evidence type="ECO:0000313" key="12">
    <source>
        <dbReference type="Proteomes" id="UP001628179"/>
    </source>
</evidence>